<name>A0A1D3JGV8_PLAMA</name>
<dbReference type="GeneID" id="39865783"/>
<keyword evidence="1" id="KW-1133">Transmembrane helix</keyword>
<dbReference type="AlphaFoldDB" id="A0A1D3JGV8"/>
<feature type="transmembrane region" description="Helical" evidence="1">
    <location>
        <begin position="161"/>
        <end position="179"/>
    </location>
</feature>
<dbReference type="InterPro" id="IPR022139">
    <property type="entry name" value="Fam-L/Fam-M-like_plasmodium"/>
</dbReference>
<protein>
    <submittedName>
        <fullName evidence="2">Fam-m protein</fullName>
    </submittedName>
</protein>
<dbReference type="Proteomes" id="UP000219813">
    <property type="component" value="Unassembled WGS sequence"/>
</dbReference>
<sequence>MELKIYPILLIIITTFTFVKRIFSFNHDGLTFNKFVVENFMQCRILDKRNYRLLAKCKKDNDSNNIYLNEFFPNIDKKKNKYITNNKNWNKEKNTKSNKPLLNKAQYYTEVIDYNNGIFDGKHFHFEKKLIRKKDYDAFLEKRRRIRDISLKKIKFKSYRFGSAILLLFFFLGIVLPILQGLELLKKAGDEIKKLPNMESVWSAIEGCLGPAKYHFFLIAFSTIIFILVVILVIVIPKILRNNEKYNRIKAMYE</sequence>
<feature type="transmembrane region" description="Helical" evidence="1">
    <location>
        <begin position="216"/>
        <end position="240"/>
    </location>
</feature>
<proteinExistence type="predicted"/>
<keyword evidence="3" id="KW-1185">Reference proteome</keyword>
<accession>A0A1D3JGV8</accession>
<reference evidence="2 3" key="1">
    <citation type="submission" date="2016-06" db="EMBL/GenBank/DDBJ databases">
        <authorList>
            <consortium name="Pathogen Informatics"/>
        </authorList>
    </citation>
    <scope>NUCLEOTIDE SEQUENCE [LARGE SCALE GENOMIC DNA]</scope>
</reference>
<dbReference type="KEGG" id="pmal:PMUG01_00032300"/>
<dbReference type="RefSeq" id="XP_028858899.1">
    <property type="nucleotide sequence ID" value="XM_029007021.1"/>
</dbReference>
<keyword evidence="1" id="KW-0472">Membrane</keyword>
<gene>
    <name evidence="2" type="primary">PmUG01_00032300</name>
    <name evidence="2" type="ORF">PMUG01_00032300</name>
</gene>
<dbReference type="Pfam" id="PF12420">
    <property type="entry name" value="DUF3671"/>
    <property type="match status" value="1"/>
</dbReference>
<dbReference type="VEuPathDB" id="PlasmoDB:PmUG01_00032300"/>
<evidence type="ECO:0000256" key="1">
    <source>
        <dbReference type="SAM" id="Phobius"/>
    </source>
</evidence>
<organism evidence="2 3">
    <name type="scientific">Plasmodium malariae</name>
    <dbReference type="NCBI Taxonomy" id="5858"/>
    <lineage>
        <taxon>Eukaryota</taxon>
        <taxon>Sar</taxon>
        <taxon>Alveolata</taxon>
        <taxon>Apicomplexa</taxon>
        <taxon>Aconoidasida</taxon>
        <taxon>Haemosporida</taxon>
        <taxon>Plasmodiidae</taxon>
        <taxon>Plasmodium</taxon>
        <taxon>Plasmodium (Plasmodium)</taxon>
    </lineage>
</organism>
<feature type="transmembrane region" description="Helical" evidence="1">
    <location>
        <begin position="6"/>
        <end position="23"/>
    </location>
</feature>
<keyword evidence="1" id="KW-0812">Transmembrane</keyword>
<evidence type="ECO:0000313" key="2">
    <source>
        <dbReference type="EMBL" id="SBT85495.1"/>
    </source>
</evidence>
<evidence type="ECO:0000313" key="3">
    <source>
        <dbReference type="Proteomes" id="UP000219813"/>
    </source>
</evidence>
<dbReference type="EMBL" id="FLRL01000005">
    <property type="protein sequence ID" value="SBT85495.1"/>
    <property type="molecule type" value="Genomic_DNA"/>
</dbReference>